<sequence>MDRRGRVLSVRFRRNSGSIMLDNATMIMFMRQTIPLDLHAEFVGHADVTVNYTLLE</sequence>
<dbReference type="GO" id="GO:0055085">
    <property type="term" value="P:transmembrane transport"/>
    <property type="evidence" value="ECO:0007669"/>
    <property type="project" value="InterPro"/>
</dbReference>
<evidence type="ECO:0000313" key="3">
    <source>
        <dbReference type="Proteomes" id="UP000315095"/>
    </source>
</evidence>
<name>A0A4P5NX55_9PROT</name>
<protein>
    <recommendedName>
        <fullName evidence="1">TonB C-terminal domain-containing protein</fullName>
    </recommendedName>
</protein>
<dbReference type="Proteomes" id="UP000315095">
    <property type="component" value="Unassembled WGS sequence"/>
</dbReference>
<accession>A0A4P5NX55</accession>
<evidence type="ECO:0000313" key="2">
    <source>
        <dbReference type="EMBL" id="GCE82486.1"/>
    </source>
</evidence>
<gene>
    <name evidence="2" type="ORF">MSKU9_0627</name>
</gene>
<keyword evidence="3" id="KW-1185">Reference proteome</keyword>
<dbReference type="InterPro" id="IPR037682">
    <property type="entry name" value="TonB_C"/>
</dbReference>
<comment type="caution">
    <text evidence="2">The sequence shown here is derived from an EMBL/GenBank/DDBJ whole genome shotgun (WGS) entry which is preliminary data.</text>
</comment>
<evidence type="ECO:0000259" key="1">
    <source>
        <dbReference type="PROSITE" id="PS52015"/>
    </source>
</evidence>
<proteinExistence type="predicted"/>
<reference evidence="3" key="1">
    <citation type="submission" date="2017-01" db="EMBL/GenBank/DDBJ databases">
        <title>Komagataeibacter sp. MSKU9 whole genome sequencing project.</title>
        <authorList>
            <person name="Matsutani M."/>
            <person name="Naloka K."/>
            <person name="Theeragool G."/>
            <person name="Yakushi T."/>
            <person name="Matsushita K."/>
        </authorList>
    </citation>
    <scope>NUCLEOTIDE SEQUENCE [LARGE SCALE GENOMIC DNA]</scope>
    <source>
        <strain evidence="3">MSKU9</strain>
    </source>
</reference>
<feature type="domain" description="TonB C-terminal" evidence="1">
    <location>
        <begin position="1"/>
        <end position="56"/>
    </location>
</feature>
<dbReference type="PROSITE" id="PS52015">
    <property type="entry name" value="TONB_CTD"/>
    <property type="match status" value="1"/>
</dbReference>
<dbReference type="EMBL" id="BDLU01000015">
    <property type="protein sequence ID" value="GCE82486.1"/>
    <property type="molecule type" value="Genomic_DNA"/>
</dbReference>
<dbReference type="AlphaFoldDB" id="A0A4P5NX55"/>
<organism evidence="2 3">
    <name type="scientific">Komagataeibacter diospyri</name>
    <dbReference type="NCBI Taxonomy" id="1932662"/>
    <lineage>
        <taxon>Bacteria</taxon>
        <taxon>Pseudomonadati</taxon>
        <taxon>Pseudomonadota</taxon>
        <taxon>Alphaproteobacteria</taxon>
        <taxon>Acetobacterales</taxon>
        <taxon>Acetobacteraceae</taxon>
        <taxon>Komagataeibacter</taxon>
    </lineage>
</organism>